<evidence type="ECO:0000313" key="2">
    <source>
        <dbReference type="EMBL" id="OAE24647.1"/>
    </source>
</evidence>
<gene>
    <name evidence="2" type="ORF">AXG93_598s1060</name>
</gene>
<name>A0A176VV61_MARPO</name>
<feature type="region of interest" description="Disordered" evidence="1">
    <location>
        <begin position="1"/>
        <end position="22"/>
    </location>
</feature>
<dbReference type="AlphaFoldDB" id="A0A176VV61"/>
<evidence type="ECO:0000256" key="1">
    <source>
        <dbReference type="SAM" id="MobiDB-lite"/>
    </source>
</evidence>
<protein>
    <submittedName>
        <fullName evidence="2">Uncharacterized protein</fullName>
    </submittedName>
</protein>
<reference evidence="2" key="1">
    <citation type="submission" date="2016-03" db="EMBL/GenBank/DDBJ databases">
        <title>Mechanisms controlling the formation of the plant cell surface in tip-growing cells are functionally conserved among land plants.</title>
        <authorList>
            <person name="Honkanen S."/>
            <person name="Jones V.A."/>
            <person name="Morieri G."/>
            <person name="Champion C."/>
            <person name="Hetherington A.J."/>
            <person name="Kelly S."/>
            <person name="Saint-Marcoux D."/>
            <person name="Proust H."/>
            <person name="Prescott H."/>
            <person name="Dolan L."/>
        </authorList>
    </citation>
    <scope>NUCLEOTIDE SEQUENCE [LARGE SCALE GENOMIC DNA]</scope>
    <source>
        <tissue evidence="2">Whole gametophyte</tissue>
    </source>
</reference>
<dbReference type="Proteomes" id="UP000077202">
    <property type="component" value="Unassembled WGS sequence"/>
</dbReference>
<evidence type="ECO:0000313" key="3">
    <source>
        <dbReference type="Proteomes" id="UP000077202"/>
    </source>
</evidence>
<proteinExistence type="predicted"/>
<keyword evidence="3" id="KW-1185">Reference proteome</keyword>
<dbReference type="EMBL" id="LVLJ01002513">
    <property type="protein sequence ID" value="OAE24647.1"/>
    <property type="molecule type" value="Genomic_DNA"/>
</dbReference>
<organism evidence="2 3">
    <name type="scientific">Marchantia polymorpha subsp. ruderalis</name>
    <dbReference type="NCBI Taxonomy" id="1480154"/>
    <lineage>
        <taxon>Eukaryota</taxon>
        <taxon>Viridiplantae</taxon>
        <taxon>Streptophyta</taxon>
        <taxon>Embryophyta</taxon>
        <taxon>Marchantiophyta</taxon>
        <taxon>Marchantiopsida</taxon>
        <taxon>Marchantiidae</taxon>
        <taxon>Marchantiales</taxon>
        <taxon>Marchantiaceae</taxon>
        <taxon>Marchantia</taxon>
    </lineage>
</organism>
<comment type="caution">
    <text evidence="2">The sequence shown here is derived from an EMBL/GenBank/DDBJ whole genome shotgun (WGS) entry which is preliminary data.</text>
</comment>
<sequence length="93" mass="10039">MSVVRAGGTTIAVPSSQGGECRELEEKNDIMNEHLTLSRKLQKAVLQLRDDATAKAQREFEKQRATIEAELHSERIQNSTLAACGCGAVVSGV</sequence>
<accession>A0A176VV61</accession>